<dbReference type="InParanoid" id="A0A2G5CWB8"/>
<dbReference type="InterPro" id="IPR044698">
    <property type="entry name" value="VKOR/LTO1"/>
</dbReference>
<evidence type="ECO:0000313" key="13">
    <source>
        <dbReference type="EMBL" id="PIA35568.1"/>
    </source>
</evidence>
<keyword evidence="6" id="KW-0560">Oxidoreductase</keyword>
<dbReference type="GO" id="GO:0016020">
    <property type="term" value="C:membrane"/>
    <property type="evidence" value="ECO:0007669"/>
    <property type="project" value="UniProtKB-SubCell"/>
</dbReference>
<dbReference type="InterPro" id="IPR036249">
    <property type="entry name" value="Thioredoxin-like_sf"/>
</dbReference>
<dbReference type="Proteomes" id="UP000230069">
    <property type="component" value="Unassembled WGS sequence"/>
</dbReference>
<dbReference type="InterPro" id="IPR038354">
    <property type="entry name" value="VKOR_sf"/>
</dbReference>
<feature type="transmembrane region" description="Helical" evidence="11">
    <location>
        <begin position="132"/>
        <end position="153"/>
    </location>
</feature>
<dbReference type="GO" id="GO:0048038">
    <property type="term" value="F:quinone binding"/>
    <property type="evidence" value="ECO:0007669"/>
    <property type="project" value="UniProtKB-KW"/>
</dbReference>
<keyword evidence="3 11" id="KW-0812">Transmembrane</keyword>
<organism evidence="13 14">
    <name type="scientific">Aquilegia coerulea</name>
    <name type="common">Rocky mountain columbine</name>
    <dbReference type="NCBI Taxonomy" id="218851"/>
    <lineage>
        <taxon>Eukaryota</taxon>
        <taxon>Viridiplantae</taxon>
        <taxon>Streptophyta</taxon>
        <taxon>Embryophyta</taxon>
        <taxon>Tracheophyta</taxon>
        <taxon>Spermatophyta</taxon>
        <taxon>Magnoliopsida</taxon>
        <taxon>Ranunculales</taxon>
        <taxon>Ranunculaceae</taxon>
        <taxon>Thalictroideae</taxon>
        <taxon>Aquilegia</taxon>
    </lineage>
</organism>
<dbReference type="InterPro" id="IPR012932">
    <property type="entry name" value="VKOR"/>
</dbReference>
<feature type="region of interest" description="Disordered" evidence="10">
    <location>
        <begin position="48"/>
        <end position="68"/>
    </location>
</feature>
<dbReference type="CDD" id="cd12916">
    <property type="entry name" value="VKOR_1"/>
    <property type="match status" value="1"/>
</dbReference>
<evidence type="ECO:0000313" key="14">
    <source>
        <dbReference type="Proteomes" id="UP000230069"/>
    </source>
</evidence>
<dbReference type="FunCoup" id="A0A2G5CWB8">
    <property type="interactions" value="1295"/>
</dbReference>
<keyword evidence="14" id="KW-1185">Reference proteome</keyword>
<evidence type="ECO:0000256" key="4">
    <source>
        <dbReference type="ARBA" id="ARBA00022719"/>
    </source>
</evidence>
<evidence type="ECO:0000256" key="5">
    <source>
        <dbReference type="ARBA" id="ARBA00022989"/>
    </source>
</evidence>
<dbReference type="Pfam" id="PF07884">
    <property type="entry name" value="VKOR"/>
    <property type="match status" value="1"/>
</dbReference>
<name>A0A2G5CWB8_AQUCA</name>
<keyword evidence="9" id="KW-0676">Redox-active center</keyword>
<evidence type="ECO:0000256" key="3">
    <source>
        <dbReference type="ARBA" id="ARBA00022692"/>
    </source>
</evidence>
<gene>
    <name evidence="13" type="ORF">AQUCO_03500138v1</name>
</gene>
<dbReference type="PANTHER" id="PTHR34573:SF1">
    <property type="entry name" value="VITAMIN K EPOXIDE REDUCTASE DOMAIN-CONTAINING PROTEIN"/>
    <property type="match status" value="1"/>
</dbReference>
<keyword evidence="4" id="KW-0874">Quinone</keyword>
<feature type="transmembrane region" description="Helical" evidence="11">
    <location>
        <begin position="227"/>
        <end position="245"/>
    </location>
</feature>
<evidence type="ECO:0000256" key="6">
    <source>
        <dbReference type="ARBA" id="ARBA00023002"/>
    </source>
</evidence>
<evidence type="ECO:0000256" key="8">
    <source>
        <dbReference type="ARBA" id="ARBA00023157"/>
    </source>
</evidence>
<reference evidence="13 14" key="1">
    <citation type="submission" date="2017-09" db="EMBL/GenBank/DDBJ databases">
        <title>WGS assembly of Aquilegia coerulea Goldsmith.</title>
        <authorList>
            <person name="Hodges S."/>
            <person name="Kramer E."/>
            <person name="Nordborg M."/>
            <person name="Tomkins J."/>
            <person name="Borevitz J."/>
            <person name="Derieg N."/>
            <person name="Yan J."/>
            <person name="Mihaltcheva S."/>
            <person name="Hayes R.D."/>
            <person name="Rokhsar D."/>
        </authorList>
    </citation>
    <scope>NUCLEOTIDE SEQUENCE [LARGE SCALE GENOMIC DNA]</scope>
    <source>
        <strain evidence="14">cv. Goldsmith</strain>
    </source>
</reference>
<comment type="subcellular location">
    <subcellularLocation>
        <location evidence="1">Membrane</location>
        <topology evidence="1">Multi-pass membrane protein</topology>
    </subcellularLocation>
</comment>
<accession>A0A2G5CWB8</accession>
<comment type="similarity">
    <text evidence="2">Belongs to the VKOR family.</text>
</comment>
<dbReference type="Gene3D" id="3.40.30.10">
    <property type="entry name" value="Glutaredoxin"/>
    <property type="match status" value="1"/>
</dbReference>
<dbReference type="GO" id="GO:0016491">
    <property type="term" value="F:oxidoreductase activity"/>
    <property type="evidence" value="ECO:0007669"/>
    <property type="project" value="UniProtKB-KW"/>
</dbReference>
<dbReference type="Gene3D" id="1.20.1440.130">
    <property type="entry name" value="VKOR domain"/>
    <property type="match status" value="1"/>
</dbReference>
<evidence type="ECO:0000256" key="1">
    <source>
        <dbReference type="ARBA" id="ARBA00004141"/>
    </source>
</evidence>
<proteinExistence type="inferred from homology"/>
<feature type="domain" description="Vitamin K epoxide reductase" evidence="12">
    <location>
        <begin position="78"/>
        <end position="218"/>
    </location>
</feature>
<feature type="transmembrane region" description="Helical" evidence="11">
    <location>
        <begin position="165"/>
        <end position="186"/>
    </location>
</feature>
<keyword evidence="7 11" id="KW-0472">Membrane</keyword>
<keyword evidence="8" id="KW-1015">Disulfide bond</keyword>
<dbReference type="SUPFAM" id="SSF52833">
    <property type="entry name" value="Thioredoxin-like"/>
    <property type="match status" value="1"/>
</dbReference>
<keyword evidence="5 11" id="KW-1133">Transmembrane helix</keyword>
<sequence>MVAMMTSFICTSTLPSSHTKNSNFSSTTQTSITTQSKRRVMFSVKCLQGPSSQNTKEEEEEETKAESLISNSTLSQSSISTYNWCAGIGAVGFLETGYLTYLKITGTDAFCPIGGGSCTDILNSDYATVFGVPLPIIGMTAYGLVSSLGLLLARKSFPSGLGEANGRLILLGITTSMATASGYFLYLLSTKFAGASCSYCFLSIALSFTLFIAMLKDLGWQEIKNVVGLQILVAGLVIAALNTSYNTSQPVVANFGDVYLPFYETTIEKPSSPLALSLAQHLRSVGAKMYGAFWCSHCLEQKQMFGYEAAKMLDYVECFPKGVFKGTKMDKACSAVGIEGFPTWVINGQVLSGEKDFTELAKLSGFSLEDVEPS</sequence>
<evidence type="ECO:0000256" key="2">
    <source>
        <dbReference type="ARBA" id="ARBA00006214"/>
    </source>
</evidence>
<dbReference type="EMBL" id="KZ305052">
    <property type="protein sequence ID" value="PIA35568.1"/>
    <property type="molecule type" value="Genomic_DNA"/>
</dbReference>
<evidence type="ECO:0000256" key="11">
    <source>
        <dbReference type="SAM" id="Phobius"/>
    </source>
</evidence>
<evidence type="ECO:0000256" key="7">
    <source>
        <dbReference type="ARBA" id="ARBA00023136"/>
    </source>
</evidence>
<dbReference type="PANTHER" id="PTHR34573">
    <property type="entry name" value="VKC DOMAIN-CONTAINING PROTEIN"/>
    <property type="match status" value="1"/>
</dbReference>
<protein>
    <recommendedName>
        <fullName evidence="12">Vitamin K epoxide reductase domain-containing protein</fullName>
    </recommendedName>
</protein>
<dbReference type="OrthoDB" id="343052at2759"/>
<dbReference type="SMART" id="SM00756">
    <property type="entry name" value="VKc"/>
    <property type="match status" value="1"/>
</dbReference>
<evidence type="ECO:0000256" key="10">
    <source>
        <dbReference type="SAM" id="MobiDB-lite"/>
    </source>
</evidence>
<dbReference type="STRING" id="218851.A0A2G5CWB8"/>
<dbReference type="AlphaFoldDB" id="A0A2G5CWB8"/>
<feature type="transmembrane region" description="Helical" evidence="11">
    <location>
        <begin position="192"/>
        <end position="215"/>
    </location>
</feature>
<evidence type="ECO:0000256" key="9">
    <source>
        <dbReference type="ARBA" id="ARBA00023284"/>
    </source>
</evidence>
<evidence type="ECO:0000259" key="12">
    <source>
        <dbReference type="SMART" id="SM00756"/>
    </source>
</evidence>